<dbReference type="Proteomes" id="UP000694843">
    <property type="component" value="Unplaced"/>
</dbReference>
<keyword evidence="2" id="KW-1185">Reference proteome</keyword>
<accession>A0A8B7NVL8</accession>
<reference evidence="3" key="1">
    <citation type="submission" date="2025-08" db="UniProtKB">
        <authorList>
            <consortium name="RefSeq"/>
        </authorList>
    </citation>
    <scope>IDENTIFICATION</scope>
    <source>
        <tissue evidence="3">Whole organism</tissue>
    </source>
</reference>
<dbReference type="GeneID" id="108674363"/>
<evidence type="ECO:0000313" key="2">
    <source>
        <dbReference type="Proteomes" id="UP000694843"/>
    </source>
</evidence>
<organism evidence="2 3">
    <name type="scientific">Hyalella azteca</name>
    <name type="common">Amphipod</name>
    <dbReference type="NCBI Taxonomy" id="294128"/>
    <lineage>
        <taxon>Eukaryota</taxon>
        <taxon>Metazoa</taxon>
        <taxon>Ecdysozoa</taxon>
        <taxon>Arthropoda</taxon>
        <taxon>Crustacea</taxon>
        <taxon>Multicrustacea</taxon>
        <taxon>Malacostraca</taxon>
        <taxon>Eumalacostraca</taxon>
        <taxon>Peracarida</taxon>
        <taxon>Amphipoda</taxon>
        <taxon>Senticaudata</taxon>
        <taxon>Talitrida</taxon>
        <taxon>Talitroidea</taxon>
        <taxon>Hyalellidae</taxon>
        <taxon>Hyalella</taxon>
    </lineage>
</organism>
<feature type="signal peptide" evidence="1">
    <location>
        <begin position="1"/>
        <end position="19"/>
    </location>
</feature>
<dbReference type="SUPFAM" id="SSF52058">
    <property type="entry name" value="L domain-like"/>
    <property type="match status" value="1"/>
</dbReference>
<dbReference type="RefSeq" id="XP_018017798.1">
    <property type="nucleotide sequence ID" value="XM_018162309.2"/>
</dbReference>
<name>A0A8B7NVL8_HYAAZ</name>
<dbReference type="OrthoDB" id="6350328at2759"/>
<dbReference type="AlphaFoldDB" id="A0A8B7NVL8"/>
<feature type="chain" id="PRO_5034649041" evidence="1">
    <location>
        <begin position="20"/>
        <end position="322"/>
    </location>
</feature>
<proteinExistence type="predicted"/>
<sequence>MVARASLLLLLLAVHKNLACVTSKYDVCPNFVDCFCSPDENSITTPGIDGALESCLSFLHENKLLRFKQLKIQMANKNLSLTENSLKDIQFDEVFVYEANIIEFNENFLGASRETVQNVSILGSKLEVFPKINSSSLVRFVTTETSLVDIPGDAFQLTPQLKEIKIIRTQPKLTINSGALEPLTHLETFTLYGVQALHLAKNAAKISSPAFKLFDTRSTLSAESGAFSGFTNGSALIMVSYEGLWSRDIFYDLLSAGTTIRTLGAQPCDCDIAWIRYSSFLPQVEGVRCNSFYQPISLAARANSFQDCTIRDLDQSMLQNCY</sequence>
<keyword evidence="1" id="KW-0732">Signal</keyword>
<dbReference type="KEGG" id="hazt:108674363"/>
<gene>
    <name evidence="3" type="primary">LOC108674363</name>
</gene>
<evidence type="ECO:0000256" key="1">
    <source>
        <dbReference type="SAM" id="SignalP"/>
    </source>
</evidence>
<protein>
    <submittedName>
        <fullName evidence="3">Uncharacterized protein LOC108674363 isoform X1</fullName>
    </submittedName>
</protein>
<evidence type="ECO:0000313" key="3">
    <source>
        <dbReference type="RefSeq" id="XP_018017798.1"/>
    </source>
</evidence>